<gene>
    <name evidence="1" type="ORF">L2716_15685</name>
</gene>
<sequence length="105" mass="11693">MGHDIFGVNKTGEDIAYARFSMGNYNSIILYNLLNAEEFHAGVSGNGGSTIISKQQLEKAMNDYKKTFGKKEVSKTDIDLKQIFNFIEQCLSTAHEEGSVKVYFG</sequence>
<evidence type="ECO:0000313" key="2">
    <source>
        <dbReference type="Proteomes" id="UP001649381"/>
    </source>
</evidence>
<name>A0ABS9H5X4_9BACL</name>
<keyword evidence="2" id="KW-1185">Reference proteome</keyword>
<evidence type="ECO:0000313" key="1">
    <source>
        <dbReference type="EMBL" id="MCF6139178.1"/>
    </source>
</evidence>
<organism evidence="1 2">
    <name type="scientific">Pseudalkalibacillus berkeleyi</name>
    <dbReference type="NCBI Taxonomy" id="1069813"/>
    <lineage>
        <taxon>Bacteria</taxon>
        <taxon>Bacillati</taxon>
        <taxon>Bacillota</taxon>
        <taxon>Bacilli</taxon>
        <taxon>Bacillales</taxon>
        <taxon>Fictibacillaceae</taxon>
        <taxon>Pseudalkalibacillus</taxon>
    </lineage>
</organism>
<proteinExistence type="predicted"/>
<protein>
    <submittedName>
        <fullName evidence="1">Uncharacterized protein</fullName>
    </submittedName>
</protein>
<dbReference type="EMBL" id="JAKIJS010000002">
    <property type="protein sequence ID" value="MCF6139178.1"/>
    <property type="molecule type" value="Genomic_DNA"/>
</dbReference>
<dbReference type="RefSeq" id="WP_236337948.1">
    <property type="nucleotide sequence ID" value="NZ_JAKIJS010000002.1"/>
</dbReference>
<dbReference type="Proteomes" id="UP001649381">
    <property type="component" value="Unassembled WGS sequence"/>
</dbReference>
<comment type="caution">
    <text evidence="1">The sequence shown here is derived from an EMBL/GenBank/DDBJ whole genome shotgun (WGS) entry which is preliminary data.</text>
</comment>
<reference evidence="1 2" key="1">
    <citation type="submission" date="2022-01" db="EMBL/GenBank/DDBJ databases">
        <title>Alkalihalobacillus sp. EGI L200015, a novel bacterium isolated from a salt lake sediment.</title>
        <authorList>
            <person name="Gao L."/>
            <person name="Fang B.-Z."/>
            <person name="Li W.-J."/>
        </authorList>
    </citation>
    <scope>NUCLEOTIDE SEQUENCE [LARGE SCALE GENOMIC DNA]</scope>
    <source>
        <strain evidence="1 2">KCTC 12718</strain>
    </source>
</reference>
<accession>A0ABS9H5X4</accession>